<gene>
    <name evidence="1" type="ORF">J6I90_00015</name>
    <name evidence="2" type="ORF">J6I92_03885</name>
</gene>
<dbReference type="RefSeq" id="WP_301719871.1">
    <property type="nucleotide sequence ID" value="NZ_JAGGJB010000001.1"/>
</dbReference>
<dbReference type="EMBL" id="JAGGJB010000001">
    <property type="protein sequence ID" value="MDN7123271.1"/>
    <property type="molecule type" value="Genomic_DNA"/>
</dbReference>
<organism evidence="1 4">
    <name type="scientific">Pseudidiomarina terrestris</name>
    <dbReference type="NCBI Taxonomy" id="2820060"/>
    <lineage>
        <taxon>Bacteria</taxon>
        <taxon>Pseudomonadati</taxon>
        <taxon>Pseudomonadota</taxon>
        <taxon>Gammaproteobacteria</taxon>
        <taxon>Alteromonadales</taxon>
        <taxon>Idiomarinaceae</taxon>
        <taxon>Pseudidiomarina</taxon>
    </lineage>
</organism>
<dbReference type="AlphaFoldDB" id="A0AAW7QXI8"/>
<reference evidence="3 4" key="1">
    <citation type="submission" date="2021-03" db="EMBL/GenBank/DDBJ databases">
        <title>Pseudidiomarina terrestris, a new bacterium isolated from saline soil.</title>
        <authorList>
            <person name="Galisteo C."/>
            <person name="De La Haba R."/>
            <person name="Sanchez-Porro C."/>
            <person name="Ventosa A."/>
        </authorList>
    </citation>
    <scope>NUCLEOTIDE SEQUENCE [LARGE SCALE GENOMIC DNA]</scope>
    <source>
        <strain evidence="1 4">1APP75-32.1</strain>
        <strain evidence="3">1APR75-15</strain>
        <strain evidence="2">1ASR75-15</strain>
    </source>
</reference>
<evidence type="ECO:0000313" key="2">
    <source>
        <dbReference type="EMBL" id="MDN7129003.1"/>
    </source>
</evidence>
<evidence type="ECO:0000313" key="1">
    <source>
        <dbReference type="EMBL" id="MDN7123271.1"/>
    </source>
</evidence>
<evidence type="ECO:0008006" key="5">
    <source>
        <dbReference type="Google" id="ProtNLM"/>
    </source>
</evidence>
<dbReference type="Proteomes" id="UP001169491">
    <property type="component" value="Unassembled WGS sequence"/>
</dbReference>
<name>A0AAW7QXI8_9GAMM</name>
<accession>A0AAW7QXI8</accession>
<dbReference type="Proteomes" id="UP001169492">
    <property type="component" value="Unassembled WGS sequence"/>
</dbReference>
<proteinExistence type="predicted"/>
<evidence type="ECO:0000313" key="4">
    <source>
        <dbReference type="Proteomes" id="UP001169492"/>
    </source>
</evidence>
<comment type="caution">
    <text evidence="1">The sequence shown here is derived from an EMBL/GenBank/DDBJ whole genome shotgun (WGS) entry which is preliminary data.</text>
</comment>
<sequence>MTTPVQAQENCQPFNFSQTERAAPAATSPAVELALTAGLLQPQIETLLKQHFAIRQLDWRASPHYRWSTDFTLTAASWEAALERVLQPYQLQLTLYANHTAVVSPAAGSKP</sequence>
<keyword evidence="3" id="KW-1185">Reference proteome</keyword>
<dbReference type="EMBL" id="JAGGJC010000001">
    <property type="protein sequence ID" value="MDN7129003.1"/>
    <property type="molecule type" value="Genomic_DNA"/>
</dbReference>
<evidence type="ECO:0000313" key="3">
    <source>
        <dbReference type="Proteomes" id="UP001169491"/>
    </source>
</evidence>
<protein>
    <recommendedName>
        <fullName evidence="5">Toxin co-regulated pilus biosynthesis protein Q C-terminal domain-containing protein</fullName>
    </recommendedName>
</protein>